<gene>
    <name evidence="2" type="ORF">AM587_10002222</name>
</gene>
<dbReference type="EMBL" id="LNFO01004058">
    <property type="protein sequence ID" value="KUF81660.1"/>
    <property type="molecule type" value="Genomic_DNA"/>
</dbReference>
<evidence type="ECO:0000256" key="1">
    <source>
        <dbReference type="SAM" id="MobiDB-lite"/>
    </source>
</evidence>
<dbReference type="OrthoDB" id="121584at2759"/>
<comment type="caution">
    <text evidence="2">The sequence shown here is derived from an EMBL/GenBank/DDBJ whole genome shotgun (WGS) entry which is preliminary data.</text>
</comment>
<reference evidence="2 3" key="1">
    <citation type="submission" date="2015-11" db="EMBL/GenBank/DDBJ databases">
        <title>Genomes and virulence difference between two physiological races of Phytophthora nicotianae.</title>
        <authorList>
            <person name="Liu H."/>
            <person name="Ma X."/>
            <person name="Yu H."/>
            <person name="Fang D."/>
            <person name="Li Y."/>
            <person name="Wang X."/>
            <person name="Wang W."/>
            <person name="Dong Y."/>
            <person name="Xiao B."/>
        </authorList>
    </citation>
    <scope>NUCLEOTIDE SEQUENCE [LARGE SCALE GENOMIC DNA]</scope>
    <source>
        <strain evidence="3">race 0</strain>
    </source>
</reference>
<feature type="region of interest" description="Disordered" evidence="1">
    <location>
        <begin position="130"/>
        <end position="156"/>
    </location>
</feature>
<protein>
    <submittedName>
        <fullName evidence="2">Uncharacterized protein</fullName>
    </submittedName>
</protein>
<accession>A0A0W8CC60</accession>
<evidence type="ECO:0000313" key="2">
    <source>
        <dbReference type="EMBL" id="KUF81660.1"/>
    </source>
</evidence>
<organism evidence="2 3">
    <name type="scientific">Phytophthora nicotianae</name>
    <name type="common">Potato buckeye rot agent</name>
    <name type="synonym">Phytophthora parasitica</name>
    <dbReference type="NCBI Taxonomy" id="4792"/>
    <lineage>
        <taxon>Eukaryota</taxon>
        <taxon>Sar</taxon>
        <taxon>Stramenopiles</taxon>
        <taxon>Oomycota</taxon>
        <taxon>Peronosporomycetes</taxon>
        <taxon>Peronosporales</taxon>
        <taxon>Peronosporaceae</taxon>
        <taxon>Phytophthora</taxon>
    </lineage>
</organism>
<proteinExistence type="predicted"/>
<dbReference type="Proteomes" id="UP000052943">
    <property type="component" value="Unassembled WGS sequence"/>
</dbReference>
<dbReference type="AlphaFoldDB" id="A0A0W8CC60"/>
<evidence type="ECO:0000313" key="3">
    <source>
        <dbReference type="Proteomes" id="UP000052943"/>
    </source>
</evidence>
<name>A0A0W8CC60_PHYNI</name>
<sequence length="221" mass="26121">MLRNCRDRVRARVPEKFIKLFKQNKNWRKYYALIERKAVELDNKLRDVLEEREQLIVSKNELQTKHQLLKDKLESSERNTKNVSKLVTDWKKKMTKWQKVLDEKDQAIAEKSSALERVEREFEHYRRERRSKDLQSVLNSPRTTHEECDDSPSLSDRGQLSILRADKTRLKSQLVRAEADNLLLVKAISISRSQHGELPRTIQAEVTRVATRVSRRASSEE</sequence>